<evidence type="ECO:0000313" key="2">
    <source>
        <dbReference type="EMBL" id="QPX48144.1"/>
    </source>
</evidence>
<sequence>MLNFAKGNAKLGKQTLIFNLPAGKTCPGALFCKSFAVVDDNGKRHIQDGEHTIFRCFAASAEAQYDAPYYSRKDNLQQIVDALQNGTAANLIHNSIQEHRTRNSKLVRIHESGDFFSGAYLDAWIEVAIRNPDLKFYCYSKSLQLFLNFKLPANFYMTASYGGKWDHLIDEGFFTRYAKVFMTEDEANAAGLEVDHDDSHCFGDKPFALLVHGTQPKGSVWGKAIRARRSNHQFSGYSKKPAAV</sequence>
<organism evidence="2 3">
    <name type="scientific">Synechococcus phage S-SRM01</name>
    <dbReference type="NCBI Taxonomy" id="2781608"/>
    <lineage>
        <taxon>Viruses</taxon>
        <taxon>Duplodnaviria</taxon>
        <taxon>Heunggongvirae</taxon>
        <taxon>Uroviricota</taxon>
        <taxon>Caudoviricetes</taxon>
        <taxon>Pantevenvirales</taxon>
        <taxon>Kyanoviridae</taxon>
        <taxon>Serangoonvirus</taxon>
        <taxon>Serangoonvirus essarone</taxon>
    </lineage>
</organism>
<protein>
    <recommendedName>
        <fullName evidence="1">Gene product 88 domain-containing protein</fullName>
    </recommendedName>
</protein>
<dbReference type="EMBL" id="MW015081">
    <property type="protein sequence ID" value="QPX48144.1"/>
    <property type="molecule type" value="Genomic_DNA"/>
</dbReference>
<evidence type="ECO:0000259" key="1">
    <source>
        <dbReference type="Pfam" id="PF17338"/>
    </source>
</evidence>
<proteinExistence type="predicted"/>
<dbReference type="Pfam" id="PF17338">
    <property type="entry name" value="GP88"/>
    <property type="match status" value="1"/>
</dbReference>
<dbReference type="Proteomes" id="UP000664915">
    <property type="component" value="Segment"/>
</dbReference>
<name>A0A879R1S5_9CAUD</name>
<dbReference type="GeneID" id="77946349"/>
<keyword evidence="3" id="KW-1185">Reference proteome</keyword>
<dbReference type="RefSeq" id="YP_010670154.1">
    <property type="nucleotide sequence ID" value="NC_070963.1"/>
</dbReference>
<accession>A0A879R1S5</accession>
<feature type="domain" description="Gene product 88" evidence="1">
    <location>
        <begin position="4"/>
        <end position="229"/>
    </location>
</feature>
<dbReference type="KEGG" id="vg:77946349"/>
<dbReference type="InterPro" id="IPR020290">
    <property type="entry name" value="Gp88"/>
</dbReference>
<evidence type="ECO:0000313" key="3">
    <source>
        <dbReference type="Proteomes" id="UP000664915"/>
    </source>
</evidence>
<reference evidence="2" key="1">
    <citation type="submission" date="2020-09" db="EMBL/GenBank/DDBJ databases">
        <authorList>
            <person name="Zhang D."/>
            <person name="Hatherill J.R."/>
            <person name="Ramirez J.F."/>
            <person name="Edinger B."/>
            <person name="Balarin R."/>
            <person name="Sullivan A."/>
            <person name="Humpal K.M."/>
            <person name="Guseva A."/>
            <person name="Butela K.A."/>
            <person name="Garlena R.A."/>
            <person name="Russell D.A."/>
            <person name="Pope W.H."/>
            <person name="Jacobs-Sera D."/>
            <person name="Hatfull G.F."/>
        </authorList>
    </citation>
    <scope>NUCLEOTIDE SEQUENCE</scope>
</reference>